<dbReference type="Gene3D" id="3.40.50.2000">
    <property type="entry name" value="Glycogen Phosphorylase B"/>
    <property type="match status" value="2"/>
</dbReference>
<name>A0ABU5EM71_9FLAO</name>
<dbReference type="SUPFAM" id="SSF53756">
    <property type="entry name" value="UDP-Glycosyltransferase/glycogen phosphorylase"/>
    <property type="match status" value="1"/>
</dbReference>
<keyword evidence="2" id="KW-0328">Glycosyltransferase</keyword>
<comment type="caution">
    <text evidence="2">The sequence shown here is derived from an EMBL/GenBank/DDBJ whole genome shotgun (WGS) entry which is preliminary data.</text>
</comment>
<dbReference type="PANTHER" id="PTHR12526">
    <property type="entry name" value="GLYCOSYLTRANSFERASE"/>
    <property type="match status" value="1"/>
</dbReference>
<proteinExistence type="predicted"/>
<evidence type="ECO:0000313" key="3">
    <source>
        <dbReference type="Proteomes" id="UP001285855"/>
    </source>
</evidence>
<dbReference type="InterPro" id="IPR001296">
    <property type="entry name" value="Glyco_trans_1"/>
</dbReference>
<evidence type="ECO:0000259" key="1">
    <source>
        <dbReference type="Pfam" id="PF00534"/>
    </source>
</evidence>
<dbReference type="GO" id="GO:0016757">
    <property type="term" value="F:glycosyltransferase activity"/>
    <property type="evidence" value="ECO:0007669"/>
    <property type="project" value="UniProtKB-KW"/>
</dbReference>
<dbReference type="EMBL" id="JAXDAE010000006">
    <property type="protein sequence ID" value="MDY2587156.1"/>
    <property type="molecule type" value="Genomic_DNA"/>
</dbReference>
<dbReference type="Pfam" id="PF00534">
    <property type="entry name" value="Glycos_transf_1"/>
    <property type="match status" value="1"/>
</dbReference>
<protein>
    <submittedName>
        <fullName evidence="2">Glycosyltransferase family 4 protein</fullName>
        <ecNumber evidence="2">2.4.-.-</ecNumber>
    </submittedName>
</protein>
<dbReference type="RefSeq" id="WP_386134014.1">
    <property type="nucleotide sequence ID" value="NZ_JBHTJQ010000009.1"/>
</dbReference>
<evidence type="ECO:0000313" key="2">
    <source>
        <dbReference type="EMBL" id="MDY2587156.1"/>
    </source>
</evidence>
<gene>
    <name evidence="2" type="ORF">SNF14_07380</name>
</gene>
<keyword evidence="3" id="KW-1185">Reference proteome</keyword>
<accession>A0ABU5EM71</accession>
<dbReference type="CDD" id="cd03801">
    <property type="entry name" value="GT4_PimA-like"/>
    <property type="match status" value="1"/>
</dbReference>
<keyword evidence="2" id="KW-0808">Transferase</keyword>
<dbReference type="Proteomes" id="UP001285855">
    <property type="component" value="Unassembled WGS sequence"/>
</dbReference>
<dbReference type="EC" id="2.4.-.-" evidence="2"/>
<reference evidence="2 3" key="1">
    <citation type="submission" date="2023-11" db="EMBL/GenBank/DDBJ databases">
        <title>Winogradskyella pelagius sp. nov., isolated from coastal sediment.</title>
        <authorList>
            <person name="Li F."/>
        </authorList>
    </citation>
    <scope>NUCLEOTIDE SEQUENCE [LARGE SCALE GENOMIC DNA]</scope>
    <source>
        <strain evidence="2 3">KCTC 23502</strain>
    </source>
</reference>
<organism evidence="2 3">
    <name type="scientific">Winogradskyella aquimaris</name>
    <dbReference type="NCBI Taxonomy" id="864074"/>
    <lineage>
        <taxon>Bacteria</taxon>
        <taxon>Pseudomonadati</taxon>
        <taxon>Bacteroidota</taxon>
        <taxon>Flavobacteriia</taxon>
        <taxon>Flavobacteriales</taxon>
        <taxon>Flavobacteriaceae</taxon>
        <taxon>Winogradskyella</taxon>
    </lineage>
</organism>
<sequence>MKNVLYVGNALSQRGKNLTSIEILSTHLKQFCRVTTASSKQNKILRLLDMLLMVIKNSKQADFLLIDTYSTTNFYYAFIISQLSRLLKIKYIPILHGGNLERRLLKNPIMSKMLFENAYRLVSPSYFLKNNFIDYGYNNIQYIPNIIEINNYDFVNRPISDINLLWVRSFNKIYNPTLAIHVVKELINRNEKVKLTMVGPKSDESFSEAQTMAMTQQLDVNFTGKLSKKEWIDLSKESNVFINTTNFDNAPVSVIEAMALGLPVVSTNVGGLPFLISHNEDGLLVPPDDVNAMTNAILSLKDDSNLKHKIVLNARNKVEQFDWNNVKAKWKALLS</sequence>
<feature type="domain" description="Glycosyl transferase family 1" evidence="1">
    <location>
        <begin position="164"/>
        <end position="316"/>
    </location>
</feature>